<organism evidence="3 4">
    <name type="scientific">Mytilus edulis</name>
    <name type="common">Blue mussel</name>
    <dbReference type="NCBI Taxonomy" id="6550"/>
    <lineage>
        <taxon>Eukaryota</taxon>
        <taxon>Metazoa</taxon>
        <taxon>Spiralia</taxon>
        <taxon>Lophotrochozoa</taxon>
        <taxon>Mollusca</taxon>
        <taxon>Bivalvia</taxon>
        <taxon>Autobranchia</taxon>
        <taxon>Pteriomorphia</taxon>
        <taxon>Mytilida</taxon>
        <taxon>Mytiloidea</taxon>
        <taxon>Mytilidae</taxon>
        <taxon>Mytilinae</taxon>
        <taxon>Mytilus</taxon>
    </lineage>
</organism>
<sequence>MEIYEKKLETEIRKMSVIENEVAELRQWKRNIEQVFQAGKSRNERLLLEPIPDKTSVAFSAYISASFEAPPFGVKHTFIYDHVECNIGNGYENLTGIFRPSVPGTYAFTWTICASGARNSEIGVELVIDNKVHGSIYVDSETTNEEHCSTGFVIHTIQLGV</sequence>
<dbReference type="PROSITE" id="PS50871">
    <property type="entry name" value="C1Q"/>
    <property type="match status" value="1"/>
</dbReference>
<dbReference type="Gene3D" id="2.60.120.40">
    <property type="match status" value="1"/>
</dbReference>
<evidence type="ECO:0000256" key="1">
    <source>
        <dbReference type="SAM" id="Coils"/>
    </source>
</evidence>
<evidence type="ECO:0000313" key="3">
    <source>
        <dbReference type="EMBL" id="CAG2225516.1"/>
    </source>
</evidence>
<keyword evidence="1" id="KW-0175">Coiled coil</keyword>
<dbReference type="SUPFAM" id="SSF49842">
    <property type="entry name" value="TNF-like"/>
    <property type="match status" value="1"/>
</dbReference>
<evidence type="ECO:0000259" key="2">
    <source>
        <dbReference type="PROSITE" id="PS50871"/>
    </source>
</evidence>
<dbReference type="InterPro" id="IPR001073">
    <property type="entry name" value="C1q_dom"/>
</dbReference>
<reference evidence="3" key="1">
    <citation type="submission" date="2021-03" db="EMBL/GenBank/DDBJ databases">
        <authorList>
            <person name="Bekaert M."/>
        </authorList>
    </citation>
    <scope>NUCLEOTIDE SEQUENCE</scope>
</reference>
<feature type="domain" description="C1q" evidence="2">
    <location>
        <begin position="52"/>
        <end position="161"/>
    </location>
</feature>
<dbReference type="Proteomes" id="UP000683360">
    <property type="component" value="Unassembled WGS sequence"/>
</dbReference>
<protein>
    <submittedName>
        <fullName evidence="3">C1QL</fullName>
    </submittedName>
</protein>
<evidence type="ECO:0000313" key="4">
    <source>
        <dbReference type="Proteomes" id="UP000683360"/>
    </source>
</evidence>
<dbReference type="InterPro" id="IPR008983">
    <property type="entry name" value="Tumour_necrosis_fac-like_dom"/>
</dbReference>
<accession>A0A8S3SV95</accession>
<proteinExistence type="predicted"/>
<name>A0A8S3SV95_MYTED</name>
<keyword evidence="4" id="KW-1185">Reference proteome</keyword>
<gene>
    <name evidence="3" type="ORF">MEDL_38632</name>
</gene>
<dbReference type="AlphaFoldDB" id="A0A8S3SV95"/>
<comment type="caution">
    <text evidence="3">The sequence shown here is derived from an EMBL/GenBank/DDBJ whole genome shotgun (WGS) entry which is preliminary data.</text>
</comment>
<dbReference type="OrthoDB" id="6141606at2759"/>
<feature type="coiled-coil region" evidence="1">
    <location>
        <begin position="1"/>
        <end position="38"/>
    </location>
</feature>
<dbReference type="EMBL" id="CAJPWZ010001850">
    <property type="protein sequence ID" value="CAG2225516.1"/>
    <property type="molecule type" value="Genomic_DNA"/>
</dbReference>
<dbReference type="Pfam" id="PF00386">
    <property type="entry name" value="C1q"/>
    <property type="match status" value="1"/>
</dbReference>